<organism evidence="2 3">
    <name type="scientific">Photorhabdus tasmaniensis</name>
    <dbReference type="NCBI Taxonomy" id="1004159"/>
    <lineage>
        <taxon>Bacteria</taxon>
        <taxon>Pseudomonadati</taxon>
        <taxon>Pseudomonadota</taxon>
        <taxon>Gammaproteobacteria</taxon>
        <taxon>Enterobacterales</taxon>
        <taxon>Morganellaceae</taxon>
        <taxon>Photorhabdus</taxon>
    </lineage>
</organism>
<accession>A0ABX0GBG4</accession>
<feature type="transmembrane region" description="Helical" evidence="1">
    <location>
        <begin position="20"/>
        <end position="42"/>
    </location>
</feature>
<keyword evidence="1" id="KW-1133">Transmembrane helix</keyword>
<sequence>MEGLKSLLAGRPAVWHLSPLFTLLSLFWAFPYLMLYAAMVLTTENYKEKACMAGPLSFTD</sequence>
<gene>
    <name evidence="2" type="ORF">C5471_00130</name>
</gene>
<keyword evidence="3" id="KW-1185">Reference proteome</keyword>
<evidence type="ECO:0000313" key="3">
    <source>
        <dbReference type="Proteomes" id="UP000697802"/>
    </source>
</evidence>
<evidence type="ECO:0000256" key="1">
    <source>
        <dbReference type="SAM" id="Phobius"/>
    </source>
</evidence>
<reference evidence="2 3" key="1">
    <citation type="submission" date="2018-02" db="EMBL/GenBank/DDBJ databases">
        <authorList>
            <person name="Machado R.A."/>
        </authorList>
    </citation>
    <scope>NUCLEOTIDE SEQUENCE [LARGE SCALE GENOMIC DNA]</scope>
    <source>
        <strain evidence="2 3">T327</strain>
    </source>
</reference>
<proteinExistence type="predicted"/>
<dbReference type="EMBL" id="PUJU01000001">
    <property type="protein sequence ID" value="NHB86209.1"/>
    <property type="molecule type" value="Genomic_DNA"/>
</dbReference>
<comment type="caution">
    <text evidence="2">The sequence shown here is derived from an EMBL/GenBank/DDBJ whole genome shotgun (WGS) entry which is preliminary data.</text>
</comment>
<dbReference type="Proteomes" id="UP000697802">
    <property type="component" value="Unassembled WGS sequence"/>
</dbReference>
<keyword evidence="1" id="KW-0812">Transmembrane</keyword>
<name>A0ABX0GBG4_9GAMM</name>
<protein>
    <recommendedName>
        <fullName evidence="4">Sugar ABC transporter permease</fullName>
    </recommendedName>
</protein>
<evidence type="ECO:0000313" key="2">
    <source>
        <dbReference type="EMBL" id="NHB86209.1"/>
    </source>
</evidence>
<evidence type="ECO:0008006" key="4">
    <source>
        <dbReference type="Google" id="ProtNLM"/>
    </source>
</evidence>
<keyword evidence="1" id="KW-0472">Membrane</keyword>